<dbReference type="EMBL" id="CVRI01000043">
    <property type="protein sequence ID" value="CRK95890.1"/>
    <property type="molecule type" value="Genomic_DNA"/>
</dbReference>
<accession>A0A1J1I824</accession>
<gene>
    <name evidence="1" type="ORF">CLUMA_CG009336</name>
</gene>
<evidence type="ECO:0000313" key="1">
    <source>
        <dbReference type="EMBL" id="CRK95890.1"/>
    </source>
</evidence>
<dbReference type="AlphaFoldDB" id="A0A1J1I824"/>
<dbReference type="OrthoDB" id="8197399at2759"/>
<evidence type="ECO:0000313" key="2">
    <source>
        <dbReference type="Proteomes" id="UP000183832"/>
    </source>
</evidence>
<protein>
    <submittedName>
        <fullName evidence="1">CLUMA_CG009336, isoform A</fullName>
    </submittedName>
</protein>
<dbReference type="Proteomes" id="UP000183832">
    <property type="component" value="Unassembled WGS sequence"/>
</dbReference>
<organism evidence="1 2">
    <name type="scientific">Clunio marinus</name>
    <dbReference type="NCBI Taxonomy" id="568069"/>
    <lineage>
        <taxon>Eukaryota</taxon>
        <taxon>Metazoa</taxon>
        <taxon>Ecdysozoa</taxon>
        <taxon>Arthropoda</taxon>
        <taxon>Hexapoda</taxon>
        <taxon>Insecta</taxon>
        <taxon>Pterygota</taxon>
        <taxon>Neoptera</taxon>
        <taxon>Endopterygota</taxon>
        <taxon>Diptera</taxon>
        <taxon>Nematocera</taxon>
        <taxon>Chironomoidea</taxon>
        <taxon>Chironomidae</taxon>
        <taxon>Clunio</taxon>
    </lineage>
</organism>
<keyword evidence="2" id="KW-1185">Reference proteome</keyword>
<name>A0A1J1I824_9DIPT</name>
<proteinExistence type="predicted"/>
<reference evidence="1 2" key="1">
    <citation type="submission" date="2015-04" db="EMBL/GenBank/DDBJ databases">
        <authorList>
            <person name="Syromyatnikov M.Y."/>
            <person name="Popov V.N."/>
        </authorList>
    </citation>
    <scope>NUCLEOTIDE SEQUENCE [LARGE SCALE GENOMIC DNA]</scope>
</reference>
<sequence length="178" mass="20492">MTSNLVLFTHKSVTNPICLVIFEANMESKYEMTSFKEFKPKFKYSSASSMSDTLGDSSSFNSSSFNSSDGSFKSNIQNNKEKNFDLSMSCNDFRTDGSFNSEEQENCNKRKGIKNSFLSFIRTFKDIKKCRNSRNQKSILRQPTEYVYVKGFSGVPMRVIKDYSSPISSDYHLYVRKF</sequence>